<name>A0ACC1M8H3_9FUNG</name>
<keyword evidence="2" id="KW-1185">Reference proteome</keyword>
<dbReference type="Proteomes" id="UP001139981">
    <property type="component" value="Unassembled WGS sequence"/>
</dbReference>
<proteinExistence type="predicted"/>
<accession>A0ACC1M8H3</accession>
<reference evidence="1" key="1">
    <citation type="submission" date="2022-07" db="EMBL/GenBank/DDBJ databases">
        <title>Phylogenomic reconstructions and comparative analyses of Kickxellomycotina fungi.</title>
        <authorList>
            <person name="Reynolds N.K."/>
            <person name="Stajich J.E."/>
            <person name="Barry K."/>
            <person name="Grigoriev I.V."/>
            <person name="Crous P."/>
            <person name="Smith M.E."/>
        </authorList>
    </citation>
    <scope>NUCLEOTIDE SEQUENCE</scope>
    <source>
        <strain evidence="1">CBS 190363</strain>
    </source>
</reference>
<evidence type="ECO:0000313" key="2">
    <source>
        <dbReference type="Proteomes" id="UP001139981"/>
    </source>
</evidence>
<comment type="caution">
    <text evidence="1">The sequence shown here is derived from an EMBL/GenBank/DDBJ whole genome shotgun (WGS) entry which is preliminary data.</text>
</comment>
<sequence length="480" mass="52805">MLLLPTTTSVLSNTSHQSASENRVFELCPIEQSRAAHPVVQYSLLYSYKLLPSEEKAYPPFVTVIQSAFGRLLELYPILSGHQVQLANRNVISTAADSGKPGPLFEIHEAGSMTVGEFENIKFHRDQWPTAVDEALESRTTDLDRLIAGTITLFSDGYLITLSVNHIVADGVAVFLLLQQWASLAQKLAVDGESVAFPEIPIDFDHPAFWDKLTAHPKSAHPFVEYVNSQDLGDMSAIQAKMAMWYQTGSLDGGNTLAERVLHVSAVAIKAIEDEYNKPELLDGRPAIHGAQILYALLWQRYVAAVVDMHAETEVAYTLPVFLTLMYGLRSITPAPHYIGNAVGSVLVPCHIKDILSMSIIDLARLVKEHLGNVTPGATVDYLNKVFSEDSSFIAKNVYLCVRSESRLAISNTSRLAFFDIDFGYGLPIAMLSGTRQAEGMASWLPSADGGINIHYGLKDDMYAALKRDSALNKFVIFVN</sequence>
<dbReference type="EMBL" id="JANBVB010000015">
    <property type="protein sequence ID" value="KAJ2899903.1"/>
    <property type="molecule type" value="Genomic_DNA"/>
</dbReference>
<evidence type="ECO:0000313" key="1">
    <source>
        <dbReference type="EMBL" id="KAJ2899903.1"/>
    </source>
</evidence>
<gene>
    <name evidence="1" type="ORF">IWW38_000781</name>
</gene>
<organism evidence="1 2">
    <name type="scientific">Coemansia aciculifera</name>
    <dbReference type="NCBI Taxonomy" id="417176"/>
    <lineage>
        <taxon>Eukaryota</taxon>
        <taxon>Fungi</taxon>
        <taxon>Fungi incertae sedis</taxon>
        <taxon>Zoopagomycota</taxon>
        <taxon>Kickxellomycotina</taxon>
        <taxon>Kickxellomycetes</taxon>
        <taxon>Kickxellales</taxon>
        <taxon>Kickxellaceae</taxon>
        <taxon>Coemansia</taxon>
    </lineage>
</organism>
<protein>
    <submittedName>
        <fullName evidence="1">Uncharacterized protein</fullName>
    </submittedName>
</protein>